<sequence>MEDKYDDTPPELQAGATVVLDDGCDWTAWHVWDMRSRLRVSKGINEQPPARHLVAKPTIKLNVTKRKKK</sequence>
<organism evidence="1 2">
    <name type="scientific">Buttiauxella selenatireducens</name>
    <dbReference type="NCBI Taxonomy" id="3073902"/>
    <lineage>
        <taxon>Bacteria</taxon>
        <taxon>Pseudomonadati</taxon>
        <taxon>Pseudomonadota</taxon>
        <taxon>Gammaproteobacteria</taxon>
        <taxon>Enterobacterales</taxon>
        <taxon>Enterobacteriaceae</taxon>
        <taxon>Buttiauxella</taxon>
    </lineage>
</organism>
<reference evidence="1 2" key="1">
    <citation type="submission" date="2023-09" db="EMBL/GenBank/DDBJ databases">
        <title>Buttiauxella selenatireducens sp. nov., isolated from the rhizosphere of Cardamine hupingshanesis.</title>
        <authorList>
            <person name="Zhang S."/>
            <person name="Xu Z."/>
            <person name="Wang H."/>
            <person name="Guo Y."/>
        </authorList>
    </citation>
    <scope>NUCLEOTIDE SEQUENCE [LARGE SCALE GENOMIC DNA]</scope>
    <source>
        <strain evidence="1 2">R73</strain>
    </source>
</reference>
<dbReference type="EMBL" id="CP133838">
    <property type="protein sequence ID" value="WMY76405.1"/>
    <property type="molecule type" value="Genomic_DNA"/>
</dbReference>
<dbReference type="RefSeq" id="WP_309878779.1">
    <property type="nucleotide sequence ID" value="NZ_CP133838.1"/>
</dbReference>
<evidence type="ECO:0000313" key="1">
    <source>
        <dbReference type="EMBL" id="WMY76405.1"/>
    </source>
</evidence>
<keyword evidence="2" id="KW-1185">Reference proteome</keyword>
<accession>A0ABY9SFZ0</accession>
<gene>
    <name evidence="1" type="ORF">RHD99_10975</name>
</gene>
<dbReference type="Proteomes" id="UP001246690">
    <property type="component" value="Chromosome"/>
</dbReference>
<name>A0ABY9SFZ0_9ENTR</name>
<protein>
    <submittedName>
        <fullName evidence="1">Uncharacterized protein</fullName>
    </submittedName>
</protein>
<evidence type="ECO:0000313" key="2">
    <source>
        <dbReference type="Proteomes" id="UP001246690"/>
    </source>
</evidence>
<proteinExistence type="predicted"/>